<name>A0AC34F6A0_9BILA</name>
<sequence>MNKLIFIFSLFFVFVNCNPGFIYYTPDTYPDSQRDYQLCKLSKPGLICDPNEMLGDVTNLNSTAADYIDPMLIDIQKTTNCSCQDVDQCFITPYGRQGVTISVALLKSISADNIPEEQTPEGRLHLIRNFANALRNRQQRGSCDDDILIVITPEMIYAVAVGTGTSPIISKDAIDKVDRIIYTAVGTGTSPIISKDAIDKVDRIVLPYLQSKDYTRAIVEMTRMYSSALKGEDSGKIISKPWYSPLPLWSVYAIGSGILAVIIVIILVIIMVLKRKQKTRGYSVGQEARRNGENSRL</sequence>
<accession>A0AC34F6A0</accession>
<dbReference type="Proteomes" id="UP000887579">
    <property type="component" value="Unplaced"/>
</dbReference>
<protein>
    <submittedName>
        <fullName evidence="2">TPM domain-containing protein</fullName>
    </submittedName>
</protein>
<proteinExistence type="predicted"/>
<dbReference type="WBParaSite" id="ES5_v2.g12435.t1">
    <property type="protein sequence ID" value="ES5_v2.g12435.t1"/>
    <property type="gene ID" value="ES5_v2.g12435"/>
</dbReference>
<evidence type="ECO:0000313" key="1">
    <source>
        <dbReference type="Proteomes" id="UP000887579"/>
    </source>
</evidence>
<reference evidence="2" key="1">
    <citation type="submission" date="2022-11" db="UniProtKB">
        <authorList>
            <consortium name="WormBaseParasite"/>
        </authorList>
    </citation>
    <scope>IDENTIFICATION</scope>
</reference>
<organism evidence="1 2">
    <name type="scientific">Panagrolaimus sp. ES5</name>
    <dbReference type="NCBI Taxonomy" id="591445"/>
    <lineage>
        <taxon>Eukaryota</taxon>
        <taxon>Metazoa</taxon>
        <taxon>Ecdysozoa</taxon>
        <taxon>Nematoda</taxon>
        <taxon>Chromadorea</taxon>
        <taxon>Rhabditida</taxon>
        <taxon>Tylenchina</taxon>
        <taxon>Panagrolaimomorpha</taxon>
        <taxon>Panagrolaimoidea</taxon>
        <taxon>Panagrolaimidae</taxon>
        <taxon>Panagrolaimus</taxon>
    </lineage>
</organism>
<evidence type="ECO:0000313" key="2">
    <source>
        <dbReference type="WBParaSite" id="ES5_v2.g12435.t1"/>
    </source>
</evidence>